<reference evidence="7 8" key="1">
    <citation type="submission" date="2021-02" db="EMBL/GenBank/DDBJ databases">
        <title>Safari Cat Assemblies.</title>
        <authorList>
            <person name="Bredemeyer K.R."/>
            <person name="Murphy W.J."/>
        </authorList>
    </citation>
    <scope>NUCLEOTIDE SEQUENCE [LARGE SCALE GENOMIC DNA]</scope>
</reference>
<evidence type="ECO:0008006" key="9">
    <source>
        <dbReference type="Google" id="ProtNLM"/>
    </source>
</evidence>
<comment type="similarity">
    <text evidence="2">Belongs to the BRK1 family.</text>
</comment>
<proteinExistence type="inferred from homology"/>
<dbReference type="Ensembl" id="ENSFCTT00005015662.1">
    <property type="protein sequence ID" value="ENSFCTP00005010634.1"/>
    <property type="gene ID" value="ENSFCTG00005005622.1"/>
</dbReference>
<evidence type="ECO:0000256" key="2">
    <source>
        <dbReference type="ARBA" id="ARBA00005620"/>
    </source>
</evidence>
<dbReference type="PANTHER" id="PTHR33668">
    <property type="entry name" value="PROTEIN BRICK1"/>
    <property type="match status" value="1"/>
</dbReference>
<dbReference type="Gene3D" id="1.20.5.110">
    <property type="match status" value="1"/>
</dbReference>
<evidence type="ECO:0000256" key="5">
    <source>
        <dbReference type="ARBA" id="ARBA00023212"/>
    </source>
</evidence>
<organism evidence="7 8">
    <name type="scientific">Felis catus</name>
    <name type="common">Cat</name>
    <name type="synonym">Felis silvestris catus</name>
    <dbReference type="NCBI Taxonomy" id="9685"/>
    <lineage>
        <taxon>Eukaryota</taxon>
        <taxon>Metazoa</taxon>
        <taxon>Chordata</taxon>
        <taxon>Craniata</taxon>
        <taxon>Vertebrata</taxon>
        <taxon>Euteleostomi</taxon>
        <taxon>Mammalia</taxon>
        <taxon>Eutheria</taxon>
        <taxon>Laurasiatheria</taxon>
        <taxon>Carnivora</taxon>
        <taxon>Feliformia</taxon>
        <taxon>Felidae</taxon>
        <taxon>Felinae</taxon>
        <taxon>Felis</taxon>
    </lineage>
</organism>
<keyword evidence="8" id="KW-1185">Reference proteome</keyword>
<dbReference type="GeneTree" id="ENSGT00940000170109"/>
<comment type="subcellular location">
    <subcellularLocation>
        <location evidence="1">Cytoplasm</location>
        <location evidence="1">Cytoskeleton</location>
    </subcellularLocation>
</comment>
<dbReference type="InterPro" id="IPR033378">
    <property type="entry name" value="BRICK1"/>
</dbReference>
<sequence>MLTRLSHPGSVDPSSQGNPASLFQDSAFKKNAILAGAAAMAGQEDPVQREIHQDWVNRKYIEVITSSIKKMADFLNSFDMPCHSRLSTLNEKLTALEPRIEYIEAQVTKGAGDLQI</sequence>
<dbReference type="Proteomes" id="UP000823872">
    <property type="component" value="Chromosome A2"/>
</dbReference>
<evidence type="ECO:0000313" key="7">
    <source>
        <dbReference type="Ensembl" id="ENSFCTP00005010634.1"/>
    </source>
</evidence>
<feature type="compositionally biased region" description="Polar residues" evidence="6">
    <location>
        <begin position="12"/>
        <end position="22"/>
    </location>
</feature>
<reference evidence="7" key="2">
    <citation type="submission" date="2025-08" db="UniProtKB">
        <authorList>
            <consortium name="Ensembl"/>
        </authorList>
    </citation>
    <scope>IDENTIFICATION</scope>
    <source>
        <strain evidence="7">breed Abyssinian</strain>
    </source>
</reference>
<evidence type="ECO:0000313" key="8">
    <source>
        <dbReference type="Proteomes" id="UP000823872"/>
    </source>
</evidence>
<protein>
    <recommendedName>
        <fullName evidence="9">BRICK1 subunit of SCAR/WAVE actin nucleating complex</fullName>
    </recommendedName>
</protein>
<evidence type="ECO:0000256" key="3">
    <source>
        <dbReference type="ARBA" id="ARBA00022490"/>
    </source>
</evidence>
<keyword evidence="4" id="KW-0175">Coiled coil</keyword>
<evidence type="ECO:0000256" key="1">
    <source>
        <dbReference type="ARBA" id="ARBA00004245"/>
    </source>
</evidence>
<keyword evidence="3" id="KW-0963">Cytoplasm</keyword>
<reference evidence="7" key="3">
    <citation type="submission" date="2025-09" db="UniProtKB">
        <authorList>
            <consortium name="Ensembl"/>
        </authorList>
    </citation>
    <scope>IDENTIFICATION</scope>
    <source>
        <strain evidence="7">breed Abyssinian</strain>
    </source>
</reference>
<keyword evidence="5" id="KW-0206">Cytoskeleton</keyword>
<name>A0ABI7WK17_FELCA</name>
<accession>A0ABI7WK17</accession>
<gene>
    <name evidence="7" type="primary">LOC101100956</name>
</gene>
<evidence type="ECO:0000256" key="4">
    <source>
        <dbReference type="ARBA" id="ARBA00023054"/>
    </source>
</evidence>
<evidence type="ECO:0000256" key="6">
    <source>
        <dbReference type="SAM" id="MobiDB-lite"/>
    </source>
</evidence>
<feature type="region of interest" description="Disordered" evidence="6">
    <location>
        <begin position="1"/>
        <end position="22"/>
    </location>
</feature>
<dbReference type="PANTHER" id="PTHR33668:SF1">
    <property type="entry name" value="PROTEIN BRICK1"/>
    <property type="match status" value="1"/>
</dbReference>